<sequence>MVNCTHPILPADIWYTMIYMQTIVQKYRRYFREKIFVRSLVLAFLFLVASLMISFYANVYAIEHASNAVADIFLSNVRAFDVDGLFAYGGVIFWIIIIFFGLIEPRRFPFALKSIALFVLIRSIFISLTHIGPFPVQIISEDPSYIIRKAVLGADLFFSGHTGLPFLMALVFWKTFPIRVFCIVSAIFFGAVALLGHFHYSIDVLAAFFITYTIFHLASIFFKKDHILFDRGVSEEWH</sequence>
<evidence type="ECO:0000313" key="4">
    <source>
        <dbReference type="Proteomes" id="UP000229236"/>
    </source>
</evidence>
<protein>
    <recommendedName>
        <fullName evidence="2">Sphingomyelin synthase-like domain-containing protein</fullName>
    </recommendedName>
</protein>
<dbReference type="Proteomes" id="UP000229236">
    <property type="component" value="Unassembled WGS sequence"/>
</dbReference>
<keyword evidence="1" id="KW-0472">Membrane</keyword>
<name>A0A2M8D799_9BACT</name>
<dbReference type="EMBL" id="PFTM01000043">
    <property type="protein sequence ID" value="PJB83043.1"/>
    <property type="molecule type" value="Genomic_DNA"/>
</dbReference>
<accession>A0A2M8D799</accession>
<dbReference type="InterPro" id="IPR025749">
    <property type="entry name" value="Sphingomyelin_synth-like_dom"/>
</dbReference>
<feature type="transmembrane region" description="Helical" evidence="1">
    <location>
        <begin position="85"/>
        <end position="103"/>
    </location>
</feature>
<reference evidence="4" key="1">
    <citation type="submission" date="2017-09" db="EMBL/GenBank/DDBJ databases">
        <title>Depth-based differentiation of microbial function through sediment-hosted aquifers and enrichment of novel symbionts in the deep terrestrial subsurface.</title>
        <authorList>
            <person name="Probst A.J."/>
            <person name="Ladd B."/>
            <person name="Jarett J.K."/>
            <person name="Geller-Mcgrath D.E."/>
            <person name="Sieber C.M.K."/>
            <person name="Emerson J.B."/>
            <person name="Anantharaman K."/>
            <person name="Thomas B.C."/>
            <person name="Malmstrom R."/>
            <person name="Stieglmeier M."/>
            <person name="Klingl A."/>
            <person name="Woyke T."/>
            <person name="Ryan C.M."/>
            <person name="Banfield J.F."/>
        </authorList>
    </citation>
    <scope>NUCLEOTIDE SEQUENCE [LARGE SCALE GENOMIC DNA]</scope>
</reference>
<feature type="transmembrane region" description="Helical" evidence="1">
    <location>
        <begin position="35"/>
        <end position="57"/>
    </location>
</feature>
<feature type="transmembrane region" description="Helical" evidence="1">
    <location>
        <begin position="156"/>
        <end position="173"/>
    </location>
</feature>
<keyword evidence="1" id="KW-1133">Transmembrane helix</keyword>
<evidence type="ECO:0000256" key="1">
    <source>
        <dbReference type="SAM" id="Phobius"/>
    </source>
</evidence>
<proteinExistence type="predicted"/>
<evidence type="ECO:0000259" key="2">
    <source>
        <dbReference type="Pfam" id="PF14360"/>
    </source>
</evidence>
<dbReference type="Pfam" id="PF14360">
    <property type="entry name" value="PAP2_C"/>
    <property type="match status" value="1"/>
</dbReference>
<evidence type="ECO:0000313" key="3">
    <source>
        <dbReference type="EMBL" id="PJB83043.1"/>
    </source>
</evidence>
<organism evidence="3 4">
    <name type="scientific">Candidatus Yonathbacteria bacterium CG_4_9_14_0_8_um_filter_46_47</name>
    <dbReference type="NCBI Taxonomy" id="1975106"/>
    <lineage>
        <taxon>Bacteria</taxon>
        <taxon>Candidatus Yonathiibacteriota</taxon>
    </lineage>
</organism>
<feature type="transmembrane region" description="Helical" evidence="1">
    <location>
        <begin position="115"/>
        <end position="136"/>
    </location>
</feature>
<feature type="domain" description="Sphingomyelin synthase-like" evidence="2">
    <location>
        <begin position="154"/>
        <end position="218"/>
    </location>
</feature>
<feature type="transmembrane region" description="Helical" evidence="1">
    <location>
        <begin position="204"/>
        <end position="222"/>
    </location>
</feature>
<keyword evidence="1" id="KW-0812">Transmembrane</keyword>
<dbReference type="AlphaFoldDB" id="A0A2M8D799"/>
<gene>
    <name evidence="3" type="ORF">CO088_02385</name>
</gene>
<comment type="caution">
    <text evidence="3">The sequence shown here is derived from an EMBL/GenBank/DDBJ whole genome shotgun (WGS) entry which is preliminary data.</text>
</comment>
<feature type="transmembrane region" description="Helical" evidence="1">
    <location>
        <begin position="180"/>
        <end position="198"/>
    </location>
</feature>